<gene>
    <name evidence="2" type="ORF">KSX_68240</name>
</gene>
<keyword evidence="3" id="KW-1185">Reference proteome</keyword>
<reference evidence="2" key="1">
    <citation type="submission" date="2020-10" db="EMBL/GenBank/DDBJ databases">
        <title>Taxonomic study of unclassified bacteria belonging to the class Ktedonobacteria.</title>
        <authorList>
            <person name="Yabe S."/>
            <person name="Wang C.M."/>
            <person name="Zheng Y."/>
            <person name="Sakai Y."/>
            <person name="Cavaletti L."/>
            <person name="Monciardini P."/>
            <person name="Donadio S."/>
        </authorList>
    </citation>
    <scope>NUCLEOTIDE SEQUENCE</scope>
    <source>
        <strain evidence="2">SOSP1-1</strain>
    </source>
</reference>
<dbReference type="GO" id="GO:0008168">
    <property type="term" value="F:methyltransferase activity"/>
    <property type="evidence" value="ECO:0007669"/>
    <property type="project" value="TreeGrafter"/>
</dbReference>
<dbReference type="EMBL" id="BNJF01000004">
    <property type="protein sequence ID" value="GHO48661.1"/>
    <property type="molecule type" value="Genomic_DNA"/>
</dbReference>
<dbReference type="CDD" id="cd02440">
    <property type="entry name" value="AdoMet_MTases"/>
    <property type="match status" value="1"/>
</dbReference>
<dbReference type="InterPro" id="IPR041698">
    <property type="entry name" value="Methyltransf_25"/>
</dbReference>
<organism evidence="2 3">
    <name type="scientific">Ktedonospora formicarum</name>
    <dbReference type="NCBI Taxonomy" id="2778364"/>
    <lineage>
        <taxon>Bacteria</taxon>
        <taxon>Bacillati</taxon>
        <taxon>Chloroflexota</taxon>
        <taxon>Ktedonobacteria</taxon>
        <taxon>Ktedonobacterales</taxon>
        <taxon>Ktedonobacteraceae</taxon>
        <taxon>Ktedonospora</taxon>
    </lineage>
</organism>
<dbReference type="Proteomes" id="UP000612362">
    <property type="component" value="Unassembled WGS sequence"/>
</dbReference>
<comment type="caution">
    <text evidence="2">The sequence shown here is derived from an EMBL/GenBank/DDBJ whole genome shotgun (WGS) entry which is preliminary data.</text>
</comment>
<dbReference type="PANTHER" id="PTHR43591:SF24">
    <property type="entry name" value="2-METHOXY-6-POLYPRENYL-1,4-BENZOQUINOL METHYLASE, MITOCHONDRIAL"/>
    <property type="match status" value="1"/>
</dbReference>
<dbReference type="Pfam" id="PF13649">
    <property type="entry name" value="Methyltransf_25"/>
    <property type="match status" value="1"/>
</dbReference>
<dbReference type="SUPFAM" id="SSF53335">
    <property type="entry name" value="S-adenosyl-L-methionine-dependent methyltransferases"/>
    <property type="match status" value="1"/>
</dbReference>
<proteinExistence type="predicted"/>
<dbReference type="Gene3D" id="3.40.50.150">
    <property type="entry name" value="Vaccinia Virus protein VP39"/>
    <property type="match status" value="1"/>
</dbReference>
<evidence type="ECO:0000313" key="2">
    <source>
        <dbReference type="EMBL" id="GHO48661.1"/>
    </source>
</evidence>
<evidence type="ECO:0000313" key="3">
    <source>
        <dbReference type="Proteomes" id="UP000612362"/>
    </source>
</evidence>
<name>A0A8J3I747_9CHLR</name>
<accession>A0A8J3I747</accession>
<evidence type="ECO:0000259" key="1">
    <source>
        <dbReference type="Pfam" id="PF13649"/>
    </source>
</evidence>
<protein>
    <recommendedName>
        <fullName evidence="1">Methyltransferase domain-containing protein</fullName>
    </recommendedName>
</protein>
<dbReference type="InterPro" id="IPR029063">
    <property type="entry name" value="SAM-dependent_MTases_sf"/>
</dbReference>
<dbReference type="AlphaFoldDB" id="A0A8J3I747"/>
<dbReference type="RefSeq" id="WP_220197842.1">
    <property type="nucleotide sequence ID" value="NZ_BNJF01000004.1"/>
</dbReference>
<feature type="domain" description="Methyltransferase" evidence="1">
    <location>
        <begin position="45"/>
        <end position="141"/>
    </location>
</feature>
<sequence length="274" mass="30812">MAENKRYIFDPEKAEEMYRLKLQGEYFTKVTGLIEGLDPAEITNVVDLACGTGDWLISLIAAHSHMQGVGVDFSERMLSYCQAQALEETRLSFKKMDITQPLAFAEHSFDLVNARLIISVETVGGWPLLLREIYRVLRPGGMVRFIEADVTSSSNSPALARFESLVQAMLYAKEKLPAPHSHSIAPYLPGFLNDAGFVEIQKQSWLADTSYDHRDGHKYMRDVNAELLIKMRPLLVSASLSSDAYDQLAQDIEHELTNNYVGMAYIWGFIGTKP</sequence>
<dbReference type="PANTHER" id="PTHR43591">
    <property type="entry name" value="METHYLTRANSFERASE"/>
    <property type="match status" value="1"/>
</dbReference>